<keyword evidence="2" id="KW-1185">Reference proteome</keyword>
<gene>
    <name evidence="1" type="ORF">V6N11_058424</name>
</gene>
<sequence>MHIKWRHIFEYLNFISNQCRGISTLGAILHASFEQSDRQSSAAGASYACYLQLFARPSVVGCFFATSIVALQLSLGHLSGAWSASKGVTPRTG</sequence>
<evidence type="ECO:0000313" key="1">
    <source>
        <dbReference type="EMBL" id="KAK9044524.1"/>
    </source>
</evidence>
<evidence type="ECO:0000313" key="2">
    <source>
        <dbReference type="Proteomes" id="UP001396334"/>
    </source>
</evidence>
<reference evidence="1 2" key="1">
    <citation type="journal article" date="2024" name="G3 (Bethesda)">
        <title>Genome assembly of Hibiscus sabdariffa L. provides insights into metabolisms of medicinal natural products.</title>
        <authorList>
            <person name="Kim T."/>
        </authorList>
    </citation>
    <scope>NUCLEOTIDE SEQUENCE [LARGE SCALE GENOMIC DNA]</scope>
    <source>
        <strain evidence="1">TK-2024</strain>
        <tissue evidence="1">Old leaves</tissue>
    </source>
</reference>
<comment type="caution">
    <text evidence="1">The sequence shown here is derived from an EMBL/GenBank/DDBJ whole genome shotgun (WGS) entry which is preliminary data.</text>
</comment>
<dbReference type="EMBL" id="JBBPBN010000002">
    <property type="protein sequence ID" value="KAK9044524.1"/>
    <property type="molecule type" value="Genomic_DNA"/>
</dbReference>
<dbReference type="Proteomes" id="UP001396334">
    <property type="component" value="Unassembled WGS sequence"/>
</dbReference>
<name>A0ABR2U4Z4_9ROSI</name>
<proteinExistence type="predicted"/>
<accession>A0ABR2U4Z4</accession>
<protein>
    <submittedName>
        <fullName evidence="1">Uncharacterized protein</fullName>
    </submittedName>
</protein>
<organism evidence="1 2">
    <name type="scientific">Hibiscus sabdariffa</name>
    <name type="common">roselle</name>
    <dbReference type="NCBI Taxonomy" id="183260"/>
    <lineage>
        <taxon>Eukaryota</taxon>
        <taxon>Viridiplantae</taxon>
        <taxon>Streptophyta</taxon>
        <taxon>Embryophyta</taxon>
        <taxon>Tracheophyta</taxon>
        <taxon>Spermatophyta</taxon>
        <taxon>Magnoliopsida</taxon>
        <taxon>eudicotyledons</taxon>
        <taxon>Gunneridae</taxon>
        <taxon>Pentapetalae</taxon>
        <taxon>rosids</taxon>
        <taxon>malvids</taxon>
        <taxon>Malvales</taxon>
        <taxon>Malvaceae</taxon>
        <taxon>Malvoideae</taxon>
        <taxon>Hibiscus</taxon>
    </lineage>
</organism>